<feature type="compositionally biased region" description="Polar residues" evidence="1">
    <location>
        <begin position="189"/>
        <end position="208"/>
    </location>
</feature>
<dbReference type="STRING" id="1754190.A0A1Y2FJ59"/>
<organism evidence="2 3">
    <name type="scientific">Neocallimastix californiae</name>
    <dbReference type="NCBI Taxonomy" id="1754190"/>
    <lineage>
        <taxon>Eukaryota</taxon>
        <taxon>Fungi</taxon>
        <taxon>Fungi incertae sedis</taxon>
        <taxon>Chytridiomycota</taxon>
        <taxon>Chytridiomycota incertae sedis</taxon>
        <taxon>Neocallimastigomycetes</taxon>
        <taxon>Neocallimastigales</taxon>
        <taxon>Neocallimastigaceae</taxon>
        <taxon>Neocallimastix</taxon>
    </lineage>
</organism>
<name>A0A1Y2FJ59_9FUNG</name>
<evidence type="ECO:0000256" key="1">
    <source>
        <dbReference type="SAM" id="MobiDB-lite"/>
    </source>
</evidence>
<evidence type="ECO:0000313" key="3">
    <source>
        <dbReference type="Proteomes" id="UP000193920"/>
    </source>
</evidence>
<sequence length="700" mass="80114">MILSVNQAAEDMDSPYKDSHKVKSSFLNSKTKSHTKRIPLQVKHVSSTASDFSYINDQNRNPNVGSANNISFTIFEDKDNPKDIKDELFGNHQKQQNQKDVFSSSEHSKHTPRRSLVLPSADETNEWTELGTRHLRRKENIRELESWKNVTIPQKASLVNSRFLNLNGGSPVSFKIYEDPEEPEHSGSEMKTPTPAKQDNNHQPLKTNNNEKSKSIDVHRCMMNMIYSLSITNLYKEIVKEKERILSRKRAGLRNERMNENLRKLDEKIFNRIKKNIDWSYNPQKNDYYNSFECKKISEFSIEEIRARYYEEGRTKNHREEEEKEVIGESSSINKIYSNSNSSTPYKNIHTPSKSILSLHHEKDDSVTNRTPPFKKSKSLSEMNNSSTVNSNTNCNNNNNNNNVNINIKSSNLKNNDIMKNHTNSYGQHDEENKENQMKEDLHDNFEKDEDEGEETRYTVKQDLKLFIPHDLSSETFSPPSIPRTQLLTKNALNANISSSSSSPSPSQPHTTKFLQKLIQEKSTTTSTSQKAIATAYTMKTTANSSSTINSTPKNKMILSTPKKLNLTSPSLLQSTPSRISSKSNSSSSTTLLDYSSHITTTPVSNSNRPLFRMVDSPSTYINTTPSNSGKKDNILSRQDTFHIRNSPTVTIYTKNAYAVVNEWFNEPCDEENMNNLYRDHTLTISDIDNTFFLKKKNKK</sequence>
<proteinExistence type="predicted"/>
<feature type="region of interest" description="Disordered" evidence="1">
    <location>
        <begin position="177"/>
        <end position="214"/>
    </location>
</feature>
<comment type="caution">
    <text evidence="2">The sequence shown here is derived from an EMBL/GenBank/DDBJ whole genome shotgun (WGS) entry which is preliminary data.</text>
</comment>
<feature type="region of interest" description="Disordered" evidence="1">
    <location>
        <begin position="1"/>
        <end position="42"/>
    </location>
</feature>
<reference evidence="2 3" key="1">
    <citation type="submission" date="2016-08" db="EMBL/GenBank/DDBJ databases">
        <title>A Parts List for Fungal Cellulosomes Revealed by Comparative Genomics.</title>
        <authorList>
            <consortium name="DOE Joint Genome Institute"/>
            <person name="Haitjema C.H."/>
            <person name="Gilmore S.P."/>
            <person name="Henske J.K."/>
            <person name="Solomon K.V."/>
            <person name="De Groot R."/>
            <person name="Kuo A."/>
            <person name="Mondo S.J."/>
            <person name="Salamov A.A."/>
            <person name="Labutti K."/>
            <person name="Zhao Z."/>
            <person name="Chiniquy J."/>
            <person name="Barry K."/>
            <person name="Brewer H.M."/>
            <person name="Purvine S.O."/>
            <person name="Wright A.T."/>
            <person name="Boxma B."/>
            <person name="Van Alen T."/>
            <person name="Hackstein J.H."/>
            <person name="Baker S.E."/>
            <person name="Grigoriev I.V."/>
            <person name="O'Malley M.A."/>
        </authorList>
    </citation>
    <scope>NUCLEOTIDE SEQUENCE [LARGE SCALE GENOMIC DNA]</scope>
    <source>
        <strain evidence="2 3">G1</strain>
    </source>
</reference>
<dbReference type="AlphaFoldDB" id="A0A1Y2FJ59"/>
<evidence type="ECO:0000313" key="2">
    <source>
        <dbReference type="EMBL" id="ORY83968.1"/>
    </source>
</evidence>
<protein>
    <submittedName>
        <fullName evidence="2">Uncharacterized protein</fullName>
    </submittedName>
</protein>
<feature type="compositionally biased region" description="Polar residues" evidence="1">
    <location>
        <begin position="92"/>
        <end position="105"/>
    </location>
</feature>
<keyword evidence="3" id="KW-1185">Reference proteome</keyword>
<feature type="region of interest" description="Disordered" evidence="1">
    <location>
        <begin position="568"/>
        <end position="591"/>
    </location>
</feature>
<dbReference type="OrthoDB" id="10530846at2759"/>
<feature type="region of interest" description="Disordered" evidence="1">
    <location>
        <begin position="91"/>
        <end position="123"/>
    </location>
</feature>
<gene>
    <name evidence="2" type="ORF">LY90DRAFT_499396</name>
</gene>
<accession>A0A1Y2FJ59</accession>
<feature type="compositionally biased region" description="Low complexity" evidence="1">
    <location>
        <begin position="384"/>
        <end position="400"/>
    </location>
</feature>
<feature type="region of interest" description="Disordered" evidence="1">
    <location>
        <begin position="360"/>
        <end position="400"/>
    </location>
</feature>
<dbReference type="Proteomes" id="UP000193920">
    <property type="component" value="Unassembled WGS sequence"/>
</dbReference>
<dbReference type="EMBL" id="MCOG01000006">
    <property type="protein sequence ID" value="ORY83968.1"/>
    <property type="molecule type" value="Genomic_DNA"/>
</dbReference>